<evidence type="ECO:0000256" key="1">
    <source>
        <dbReference type="ARBA" id="ARBA00004141"/>
    </source>
</evidence>
<evidence type="ECO:0000256" key="4">
    <source>
        <dbReference type="ARBA" id="ARBA00022989"/>
    </source>
</evidence>
<feature type="transmembrane region" description="Helical" evidence="6">
    <location>
        <begin position="12"/>
        <end position="35"/>
    </location>
</feature>
<feature type="transmembrane region" description="Helical" evidence="6">
    <location>
        <begin position="75"/>
        <end position="94"/>
    </location>
</feature>
<dbReference type="Pfam" id="PF00528">
    <property type="entry name" value="BPD_transp_1"/>
    <property type="match status" value="2"/>
</dbReference>
<evidence type="ECO:0000256" key="6">
    <source>
        <dbReference type="RuleBase" id="RU363032"/>
    </source>
</evidence>
<comment type="similarity">
    <text evidence="6">Belongs to the binding-protein-dependent transport system permease family.</text>
</comment>
<feature type="transmembrane region" description="Helical" evidence="6">
    <location>
        <begin position="385"/>
        <end position="404"/>
    </location>
</feature>
<dbReference type="InterPro" id="IPR000515">
    <property type="entry name" value="MetI-like"/>
</dbReference>
<protein>
    <submittedName>
        <fullName evidence="7">Nitrate ABC transporter permease protein</fullName>
    </submittedName>
</protein>
<dbReference type="Gene3D" id="1.10.3720.10">
    <property type="entry name" value="MetI-like"/>
    <property type="match status" value="2"/>
</dbReference>
<proteinExistence type="inferred from homology"/>
<feature type="transmembrane region" description="Helical" evidence="6">
    <location>
        <begin position="188"/>
        <end position="210"/>
    </location>
</feature>
<dbReference type="GO" id="GO:0055085">
    <property type="term" value="P:transmembrane transport"/>
    <property type="evidence" value="ECO:0007669"/>
    <property type="project" value="InterPro"/>
</dbReference>
<keyword evidence="2 6" id="KW-0813">Transport</keyword>
<dbReference type="AlphaFoldDB" id="A0A165R5S4"/>
<evidence type="ECO:0000256" key="3">
    <source>
        <dbReference type="ARBA" id="ARBA00022692"/>
    </source>
</evidence>
<dbReference type="PATRIC" id="fig|1590.148.peg.272"/>
<dbReference type="PANTHER" id="PTHR42744:SF1">
    <property type="entry name" value="BINDING-PROTEIN-DEPENDENT TRANSPORT SYSTEMS INNER MEMBRANE COMPONENT"/>
    <property type="match status" value="1"/>
</dbReference>
<feature type="transmembrane region" description="Helical" evidence="6">
    <location>
        <begin position="101"/>
        <end position="127"/>
    </location>
</feature>
<name>A0A165R5S4_LACPN</name>
<dbReference type="SUPFAM" id="SSF161098">
    <property type="entry name" value="MetI-like"/>
    <property type="match status" value="2"/>
</dbReference>
<dbReference type="GO" id="GO:0005886">
    <property type="term" value="C:plasma membrane"/>
    <property type="evidence" value="ECO:0007669"/>
    <property type="project" value="UniProtKB-SubCell"/>
</dbReference>
<evidence type="ECO:0000256" key="5">
    <source>
        <dbReference type="ARBA" id="ARBA00023136"/>
    </source>
</evidence>
<feature type="transmembrane region" description="Helical" evidence="6">
    <location>
        <begin position="244"/>
        <end position="266"/>
    </location>
</feature>
<feature type="transmembrane region" description="Helical" evidence="6">
    <location>
        <begin position="341"/>
        <end position="365"/>
    </location>
</feature>
<dbReference type="RefSeq" id="WP_046810958.1">
    <property type="nucleotide sequence ID" value="NZ_CP017374.1"/>
</dbReference>
<evidence type="ECO:0000256" key="2">
    <source>
        <dbReference type="ARBA" id="ARBA00022448"/>
    </source>
</evidence>
<dbReference type="PANTHER" id="PTHR42744">
    <property type="entry name" value="BINDING-PROTEIN-DEPENDENT TRANSPORT SYSTEMS INNER MEMBRANE COMPONENT"/>
    <property type="match status" value="1"/>
</dbReference>
<gene>
    <name evidence="7" type="ORF">Lp19_3424</name>
</gene>
<comment type="caution">
    <text evidence="7">The sequence shown here is derived from an EMBL/GenBank/DDBJ whole genome shotgun (WGS) entry which is preliminary data.</text>
</comment>
<keyword evidence="4 6" id="KW-1133">Transmembrane helix</keyword>
<dbReference type="Proteomes" id="UP000076882">
    <property type="component" value="Unassembled WGS sequence"/>
</dbReference>
<keyword evidence="3 6" id="KW-0812">Transmembrane</keyword>
<accession>A0A165R5S4</accession>
<feature type="transmembrane region" description="Helical" evidence="6">
    <location>
        <begin position="139"/>
        <end position="158"/>
    </location>
</feature>
<dbReference type="CDD" id="cd06261">
    <property type="entry name" value="TM_PBP2"/>
    <property type="match status" value="2"/>
</dbReference>
<reference evidence="7 8" key="1">
    <citation type="submission" date="2016-03" db="EMBL/GenBank/DDBJ databases">
        <title>Comparative genomics of 54 Lactobacillus plantarum strains reveals genomic uncoupling from niche constraints.</title>
        <authorList>
            <person name="Martino M.E."/>
        </authorList>
    </citation>
    <scope>NUCLEOTIDE SEQUENCE [LARGE SCALE GENOMIC DNA]</scope>
    <source>
        <strain evidence="7 8">19.1</strain>
    </source>
</reference>
<comment type="subcellular location">
    <subcellularLocation>
        <location evidence="6">Cell membrane</location>
        <topology evidence="6">Multi-pass membrane protein</topology>
    </subcellularLocation>
    <subcellularLocation>
        <location evidence="1">Membrane</location>
        <topology evidence="1">Multi-pass membrane protein</topology>
    </subcellularLocation>
</comment>
<feature type="transmembrane region" description="Helical" evidence="6">
    <location>
        <begin position="444"/>
        <end position="470"/>
    </location>
</feature>
<evidence type="ECO:0000313" key="8">
    <source>
        <dbReference type="Proteomes" id="UP000076882"/>
    </source>
</evidence>
<keyword evidence="5 6" id="KW-0472">Membrane</keyword>
<organism evidence="7 8">
    <name type="scientific">Lactiplantibacillus plantarum</name>
    <name type="common">Lactobacillus plantarum</name>
    <dbReference type="NCBI Taxonomy" id="1590"/>
    <lineage>
        <taxon>Bacteria</taxon>
        <taxon>Bacillati</taxon>
        <taxon>Bacillota</taxon>
        <taxon>Bacilli</taxon>
        <taxon>Lactobacillales</taxon>
        <taxon>Lactobacillaceae</taxon>
        <taxon>Lactiplantibacillus</taxon>
    </lineage>
</organism>
<sequence length="580" mass="65264">MTSLKRGIKVRSVVGTMMCLGLSIGILLMIGWCIAKMNLPLSRLPTQGYLDTTGGKDYLTMSHLVAAALRTTTRLFIGMGCSILFSLIFGVLAARYRSARYVILPIVNLLESVPLLGFLTFTTAWFMGLFPNNVLGVETVAIFGVFTAQAWNIMLALYQSLRVTPEDLITVAKQFGCNSWQRFWRLEFLYATPSILWNIVISQSAAWFALVACEQATIMVPKNETLVLPGIGSYIQIALDTANFGAVINAVIALIICVLLVNVFIFQPLIKGTAHYKYGTSTDSQLPQQSQVYDLMVMAKVPLLVKRFHRHIRYWWLYGAPKQWQKLGFSRIIRILKKYTVYWRIAWWLVIGVGLYRLGVLLIKYLDWINLSVLFKWTFLTTSRVLIAVLLSALIFIPLAVWVASNARRLKLIQPVGQVLGSIPADIYVPIVAVMITLTGTTQHWWVIPLIMTGTQWYFFFNIIAGYLAIPSDIKDVVNVFHLSGWHWWTHFLIPSLFPALITAIINAAGAAWNADIAAELISWGTHQYAVTGLGAYIAQNINNKPAEATGVLIICVIVGLCVVLIWQPLYRFAERRFHY</sequence>
<evidence type="ECO:0000313" key="7">
    <source>
        <dbReference type="EMBL" id="KZU92138.1"/>
    </source>
</evidence>
<feature type="transmembrane region" description="Helical" evidence="6">
    <location>
        <begin position="549"/>
        <end position="567"/>
    </location>
</feature>
<dbReference type="PROSITE" id="PS50928">
    <property type="entry name" value="ABC_TM1"/>
    <property type="match status" value="2"/>
</dbReference>
<dbReference type="EMBL" id="LUXM01000040">
    <property type="protein sequence ID" value="KZU92138.1"/>
    <property type="molecule type" value="Genomic_DNA"/>
</dbReference>
<feature type="transmembrane region" description="Helical" evidence="6">
    <location>
        <begin position="491"/>
        <end position="513"/>
    </location>
</feature>
<dbReference type="InterPro" id="IPR035906">
    <property type="entry name" value="MetI-like_sf"/>
</dbReference>